<keyword evidence="15" id="KW-0175">Coiled coil</keyword>
<comment type="function">
    <text evidence="10 13">F(1)F(0) ATP synthase produces ATP from ADP in the presence of a proton or sodium gradient. F-type ATPases consist of two structural domains, F(1) containing the extramembraneous catalytic core and F(0) containing the membrane proton channel, linked together by a central stalk and a peripheral stalk. During catalysis, ATP synthesis in the catalytic domain of F(1) is coupled via a rotary mechanism of the central stalk subunits to proton translocation.</text>
</comment>
<dbReference type="GO" id="GO:0046961">
    <property type="term" value="F:proton-transporting ATPase activity, rotational mechanism"/>
    <property type="evidence" value="ECO:0007669"/>
    <property type="project" value="TreeGrafter"/>
</dbReference>
<dbReference type="InterPro" id="IPR050059">
    <property type="entry name" value="ATP_synthase_B_chain"/>
</dbReference>
<evidence type="ECO:0000256" key="12">
    <source>
        <dbReference type="ARBA" id="ARBA00037847"/>
    </source>
</evidence>
<dbReference type="RefSeq" id="WP_166411799.1">
    <property type="nucleotide sequence ID" value="NZ_CP049869.1"/>
</dbReference>
<feature type="region of interest" description="Disordered" evidence="16">
    <location>
        <begin position="1"/>
        <end position="31"/>
    </location>
</feature>
<dbReference type="KEGG" id="spii:G7077_11370"/>
<keyword evidence="2 13" id="KW-0813">Transport</keyword>
<gene>
    <name evidence="13" type="primary">atpF</name>
    <name evidence="17" type="ORF">G7077_11370</name>
</gene>
<evidence type="ECO:0000256" key="6">
    <source>
        <dbReference type="ARBA" id="ARBA00022989"/>
    </source>
</evidence>
<dbReference type="Pfam" id="PF00430">
    <property type="entry name" value="ATP-synt_B"/>
    <property type="match status" value="1"/>
</dbReference>
<name>A0A6G7YRQ3_9SPHN</name>
<reference evidence="17 18" key="1">
    <citation type="submission" date="2020-03" db="EMBL/GenBank/DDBJ databases">
        <title>Sphingomonas sp. nov., isolated from fish.</title>
        <authorList>
            <person name="Hyun D.-W."/>
            <person name="Bae J.-W."/>
        </authorList>
    </citation>
    <scope>NUCLEOTIDE SEQUENCE [LARGE SCALE GENOMIC DNA]</scope>
    <source>
        <strain evidence="17 18">HDW15B</strain>
    </source>
</reference>
<keyword evidence="18" id="KW-1185">Reference proteome</keyword>
<keyword evidence="3 13" id="KW-0138">CF(0)</keyword>
<dbReference type="HAMAP" id="MF_01398">
    <property type="entry name" value="ATP_synth_b_bprime"/>
    <property type="match status" value="1"/>
</dbReference>
<dbReference type="EMBL" id="CP049869">
    <property type="protein sequence ID" value="QIK79412.1"/>
    <property type="molecule type" value="Genomic_DNA"/>
</dbReference>
<protein>
    <recommendedName>
        <fullName evidence="13">ATP synthase subunit b</fullName>
    </recommendedName>
    <alternativeName>
        <fullName evidence="13">ATP synthase F(0) sector subunit b</fullName>
    </alternativeName>
    <alternativeName>
        <fullName evidence="13">ATPase subunit I</fullName>
    </alternativeName>
    <alternativeName>
        <fullName evidence="13">F-type ATPase subunit b</fullName>
        <shortName evidence="13">F-ATPase subunit b</shortName>
    </alternativeName>
</protein>
<evidence type="ECO:0000313" key="17">
    <source>
        <dbReference type="EMBL" id="QIK79412.1"/>
    </source>
</evidence>
<dbReference type="GO" id="GO:0012505">
    <property type="term" value="C:endomembrane system"/>
    <property type="evidence" value="ECO:0007669"/>
    <property type="project" value="UniProtKB-SubCell"/>
</dbReference>
<evidence type="ECO:0000256" key="14">
    <source>
        <dbReference type="RuleBase" id="RU003848"/>
    </source>
</evidence>
<comment type="function">
    <text evidence="11">Component of the F(0) channel, it forms part of the peripheral stalk, linking F(1) to F(0). The b'-subunit is a diverged and duplicated form of b found in plants and photosynthetic bacteria.</text>
</comment>
<comment type="subunit">
    <text evidence="13">F-type ATPases have 2 components, F(1) - the catalytic core - and F(0) - the membrane proton channel. F(1) has five subunits: alpha(3), beta(3), gamma(1), delta(1), epsilon(1). F(0) has three main subunits: a(1), b(2) and c(10-14). The alpha and beta chains form an alternating ring which encloses part of the gamma chain. F(1) is attached to F(0) by a central stalk formed by the gamma and epsilon chains, while a peripheral stalk is formed by the delta and b chains.</text>
</comment>
<evidence type="ECO:0000256" key="1">
    <source>
        <dbReference type="ARBA" id="ARBA00005513"/>
    </source>
</evidence>
<feature type="coiled-coil region" evidence="15">
    <location>
        <begin position="69"/>
        <end position="107"/>
    </location>
</feature>
<dbReference type="CDD" id="cd06503">
    <property type="entry name" value="ATP-synt_Fo_b"/>
    <property type="match status" value="1"/>
</dbReference>
<evidence type="ECO:0000256" key="8">
    <source>
        <dbReference type="ARBA" id="ARBA00023136"/>
    </source>
</evidence>
<keyword evidence="8 13" id="KW-0472">Membrane</keyword>
<evidence type="ECO:0000256" key="13">
    <source>
        <dbReference type="HAMAP-Rule" id="MF_01398"/>
    </source>
</evidence>
<evidence type="ECO:0000256" key="7">
    <source>
        <dbReference type="ARBA" id="ARBA00023065"/>
    </source>
</evidence>
<evidence type="ECO:0000256" key="15">
    <source>
        <dbReference type="SAM" id="Coils"/>
    </source>
</evidence>
<dbReference type="Proteomes" id="UP000503222">
    <property type="component" value="Chromosome"/>
</dbReference>
<dbReference type="GO" id="GO:0046933">
    <property type="term" value="F:proton-transporting ATP synthase activity, rotational mechanism"/>
    <property type="evidence" value="ECO:0007669"/>
    <property type="project" value="UniProtKB-UniRule"/>
</dbReference>
<organism evidence="17 18">
    <name type="scientific">Sphingomonas piscis</name>
    <dbReference type="NCBI Taxonomy" id="2714943"/>
    <lineage>
        <taxon>Bacteria</taxon>
        <taxon>Pseudomonadati</taxon>
        <taxon>Pseudomonadota</taxon>
        <taxon>Alphaproteobacteria</taxon>
        <taxon>Sphingomonadales</taxon>
        <taxon>Sphingomonadaceae</taxon>
        <taxon>Sphingomonas</taxon>
    </lineage>
</organism>
<evidence type="ECO:0000256" key="2">
    <source>
        <dbReference type="ARBA" id="ARBA00022448"/>
    </source>
</evidence>
<evidence type="ECO:0000256" key="11">
    <source>
        <dbReference type="ARBA" id="ARBA00025614"/>
    </source>
</evidence>
<keyword evidence="4 13" id="KW-0812">Transmembrane</keyword>
<dbReference type="GO" id="GO:0005886">
    <property type="term" value="C:plasma membrane"/>
    <property type="evidence" value="ECO:0007669"/>
    <property type="project" value="UniProtKB-SubCell"/>
</dbReference>
<dbReference type="AlphaFoldDB" id="A0A6G7YRQ3"/>
<accession>A0A6G7YRQ3</accession>
<keyword evidence="6 13" id="KW-1133">Transmembrane helix</keyword>
<dbReference type="PANTHER" id="PTHR33445">
    <property type="entry name" value="ATP SYNTHASE SUBUNIT B', CHLOROPLASTIC"/>
    <property type="match status" value="1"/>
</dbReference>
<keyword evidence="7 13" id="KW-0406">Ion transport</keyword>
<comment type="similarity">
    <text evidence="1 13 14">Belongs to the ATPase B chain family.</text>
</comment>
<dbReference type="InterPro" id="IPR002146">
    <property type="entry name" value="ATP_synth_b/b'su_bac/chlpt"/>
</dbReference>
<sequence length="195" mass="20275">MAEHPVETSAPAGADAAHTRGSEVAHGGAEHHGPSLLGIEAAGIVSLAMLIVLIGMLWKKVPSTIGKSLDAKIEQIRTQLAEAETLRKEAEALKAEYQAKADAAGSESEAMLARARAESDAIIAKAQSDAEALVARRTKMAEDKIAAEEMAAVNELRALAANAASKAAARLISERHDAAADQAVIDRTIGEIAAR</sequence>
<dbReference type="PANTHER" id="PTHR33445:SF1">
    <property type="entry name" value="ATP SYNTHASE SUBUNIT B"/>
    <property type="match status" value="1"/>
</dbReference>
<evidence type="ECO:0000256" key="16">
    <source>
        <dbReference type="SAM" id="MobiDB-lite"/>
    </source>
</evidence>
<evidence type="ECO:0000313" key="18">
    <source>
        <dbReference type="Proteomes" id="UP000503222"/>
    </source>
</evidence>
<keyword evidence="9 13" id="KW-0066">ATP synthesis</keyword>
<comment type="subcellular location">
    <subcellularLocation>
        <location evidence="13">Cell membrane</location>
        <topology evidence="13">Single-pass membrane protein</topology>
    </subcellularLocation>
    <subcellularLocation>
        <location evidence="12">Endomembrane system</location>
        <topology evidence="12">Single-pass membrane protein</topology>
    </subcellularLocation>
</comment>
<evidence type="ECO:0000256" key="9">
    <source>
        <dbReference type="ARBA" id="ARBA00023310"/>
    </source>
</evidence>
<evidence type="ECO:0000256" key="3">
    <source>
        <dbReference type="ARBA" id="ARBA00022547"/>
    </source>
</evidence>
<dbReference type="GO" id="GO:0045259">
    <property type="term" value="C:proton-transporting ATP synthase complex"/>
    <property type="evidence" value="ECO:0007669"/>
    <property type="project" value="UniProtKB-KW"/>
</dbReference>
<feature type="compositionally biased region" description="Basic and acidic residues" evidence="16">
    <location>
        <begin position="17"/>
        <end position="31"/>
    </location>
</feature>
<proteinExistence type="inferred from homology"/>
<evidence type="ECO:0000256" key="5">
    <source>
        <dbReference type="ARBA" id="ARBA00022781"/>
    </source>
</evidence>
<evidence type="ECO:0000256" key="4">
    <source>
        <dbReference type="ARBA" id="ARBA00022692"/>
    </source>
</evidence>
<feature type="transmembrane region" description="Helical" evidence="13">
    <location>
        <begin position="36"/>
        <end position="58"/>
    </location>
</feature>
<keyword evidence="5 13" id="KW-0375">Hydrogen ion transport</keyword>
<evidence type="ECO:0000256" key="10">
    <source>
        <dbReference type="ARBA" id="ARBA00025198"/>
    </source>
</evidence>
<keyword evidence="13" id="KW-1003">Cell membrane</keyword>